<dbReference type="EMBL" id="CP080764">
    <property type="protein sequence ID" value="QYY44018.1"/>
    <property type="molecule type" value="Genomic_DNA"/>
</dbReference>
<protein>
    <submittedName>
        <fullName evidence="2">Transposase</fullName>
    </submittedName>
</protein>
<organism evidence="2 3">
    <name type="scientific">Aneurinibacillus thermoaerophilus</name>
    <dbReference type="NCBI Taxonomy" id="143495"/>
    <lineage>
        <taxon>Bacteria</taxon>
        <taxon>Bacillati</taxon>
        <taxon>Bacillota</taxon>
        <taxon>Bacilli</taxon>
        <taxon>Bacillales</taxon>
        <taxon>Paenibacillaceae</taxon>
        <taxon>Aneurinibacillus group</taxon>
        <taxon>Aneurinibacillus</taxon>
    </lineage>
</organism>
<proteinExistence type="predicted"/>
<dbReference type="Pfam" id="PF05598">
    <property type="entry name" value="DUF772"/>
    <property type="match status" value="1"/>
</dbReference>
<reference evidence="2 3" key="1">
    <citation type="submission" date="2021-08" db="EMBL/GenBank/DDBJ databases">
        <title>Complete genome sequence of the strain Aneurinibacillus thermoaerophilus CCM 8960.</title>
        <authorList>
            <person name="Musilova J."/>
            <person name="Kourilova X."/>
            <person name="Pernicova I."/>
            <person name="Bezdicek M."/>
            <person name="Lengerova M."/>
            <person name="Obruca S."/>
            <person name="Sedlar K."/>
        </authorList>
    </citation>
    <scope>NUCLEOTIDE SEQUENCE [LARGE SCALE GENOMIC DNA]</scope>
    <source>
        <strain evidence="2 3">CCM 8960</strain>
    </source>
</reference>
<keyword evidence="3" id="KW-1185">Reference proteome</keyword>
<gene>
    <name evidence="2" type="ORF">K3F53_07495</name>
</gene>
<dbReference type="Proteomes" id="UP000826616">
    <property type="component" value="Chromosome"/>
</dbReference>
<feature type="domain" description="Transposase InsH N-terminal" evidence="1">
    <location>
        <begin position="1"/>
        <end position="30"/>
    </location>
</feature>
<evidence type="ECO:0000259" key="1">
    <source>
        <dbReference type="Pfam" id="PF05598"/>
    </source>
</evidence>
<evidence type="ECO:0000313" key="2">
    <source>
        <dbReference type="EMBL" id="QYY44018.1"/>
    </source>
</evidence>
<evidence type="ECO:0000313" key="3">
    <source>
        <dbReference type="Proteomes" id="UP000826616"/>
    </source>
</evidence>
<dbReference type="GeneID" id="97604218"/>
<dbReference type="RefSeq" id="WP_082706025.1">
    <property type="nucleotide sequence ID" value="NZ_CP080764.1"/>
</dbReference>
<accession>A0ABX8YE71</accession>
<dbReference type="InterPro" id="IPR008490">
    <property type="entry name" value="Transposase_InsH_N"/>
</dbReference>
<sequence length="30" mass="3592">MTKIIIYAYTQKIYSSRQIAKAVREQIPFM</sequence>
<name>A0ABX8YE71_ANETH</name>